<dbReference type="EMBL" id="JARKIB010000139">
    <property type="protein sequence ID" value="KAJ7733340.1"/>
    <property type="molecule type" value="Genomic_DNA"/>
</dbReference>
<name>A0AAD7I337_9AGAR</name>
<evidence type="ECO:0000313" key="1">
    <source>
        <dbReference type="EMBL" id="KAJ7733340.1"/>
    </source>
</evidence>
<comment type="caution">
    <text evidence="1">The sequence shown here is derived from an EMBL/GenBank/DDBJ whole genome shotgun (WGS) entry which is preliminary data.</text>
</comment>
<proteinExistence type="predicted"/>
<keyword evidence="2" id="KW-1185">Reference proteome</keyword>
<dbReference type="AlphaFoldDB" id="A0AAD7I337"/>
<accession>A0AAD7I337</accession>
<evidence type="ECO:0000313" key="2">
    <source>
        <dbReference type="Proteomes" id="UP001215598"/>
    </source>
</evidence>
<protein>
    <submittedName>
        <fullName evidence="1">Uncharacterized protein</fullName>
    </submittedName>
</protein>
<sequence>VLNAAAIGEFLARHNITISSKEISVASGVIRALQLSCTPPVAERLICHFRAFDSYWHRDLLSLGRMVHRSRNIRELTLAFADDLPVFRAHNTSWVLDSQRELLSAAYSVFSAMARKVDGPVIVLDPISPGLISGFLVCRAKDIAEWRLDLSQYNRAVVPKHLAARLLRPFRGSSGIPAQTNAQRCLLTEMHTVNISLQTDEPEVGSYTMLIFNMPFVTQLTLTPQLNALLGHLTLPALQTLSLNTPGIDAAVVPGIAHPTLTKIDVFGVQNICFTIKCLHLSPLLATFRFSVMDFDLTGLNPAFSLIAQHALDVHLQLTVHDNSLEAPGVLAEETASIAQNLRCLRSVVIICYSTHIALRILPWLALFPTLLKVRFALLIRGRGSQRKETLQLQGELQKFMTEAKNVLAHVPYIRGLTN</sequence>
<organism evidence="1 2">
    <name type="scientific">Mycena metata</name>
    <dbReference type="NCBI Taxonomy" id="1033252"/>
    <lineage>
        <taxon>Eukaryota</taxon>
        <taxon>Fungi</taxon>
        <taxon>Dikarya</taxon>
        <taxon>Basidiomycota</taxon>
        <taxon>Agaricomycotina</taxon>
        <taxon>Agaricomycetes</taxon>
        <taxon>Agaricomycetidae</taxon>
        <taxon>Agaricales</taxon>
        <taxon>Marasmiineae</taxon>
        <taxon>Mycenaceae</taxon>
        <taxon>Mycena</taxon>
    </lineage>
</organism>
<dbReference type="Proteomes" id="UP001215598">
    <property type="component" value="Unassembled WGS sequence"/>
</dbReference>
<feature type="non-terminal residue" evidence="1">
    <location>
        <position position="419"/>
    </location>
</feature>
<reference evidence="1" key="1">
    <citation type="submission" date="2023-03" db="EMBL/GenBank/DDBJ databases">
        <title>Massive genome expansion in bonnet fungi (Mycena s.s.) driven by repeated elements and novel gene families across ecological guilds.</title>
        <authorList>
            <consortium name="Lawrence Berkeley National Laboratory"/>
            <person name="Harder C.B."/>
            <person name="Miyauchi S."/>
            <person name="Viragh M."/>
            <person name="Kuo A."/>
            <person name="Thoen E."/>
            <person name="Andreopoulos B."/>
            <person name="Lu D."/>
            <person name="Skrede I."/>
            <person name="Drula E."/>
            <person name="Henrissat B."/>
            <person name="Morin E."/>
            <person name="Kohler A."/>
            <person name="Barry K."/>
            <person name="LaButti K."/>
            <person name="Morin E."/>
            <person name="Salamov A."/>
            <person name="Lipzen A."/>
            <person name="Mereny Z."/>
            <person name="Hegedus B."/>
            <person name="Baldrian P."/>
            <person name="Stursova M."/>
            <person name="Weitz H."/>
            <person name="Taylor A."/>
            <person name="Grigoriev I.V."/>
            <person name="Nagy L.G."/>
            <person name="Martin F."/>
            <person name="Kauserud H."/>
        </authorList>
    </citation>
    <scope>NUCLEOTIDE SEQUENCE</scope>
    <source>
        <strain evidence="1">CBHHK182m</strain>
    </source>
</reference>
<gene>
    <name evidence="1" type="ORF">B0H16DRAFT_1579858</name>
</gene>